<dbReference type="InterPro" id="IPR029068">
    <property type="entry name" value="Glyas_Bleomycin-R_OHBP_Dase"/>
</dbReference>
<dbReference type="InterPro" id="IPR037523">
    <property type="entry name" value="VOC_core"/>
</dbReference>
<dbReference type="RefSeq" id="WP_043650124.1">
    <property type="nucleotide sequence ID" value="NZ_JBIAMX010000002.1"/>
</dbReference>
<evidence type="ECO:0000259" key="1">
    <source>
        <dbReference type="PROSITE" id="PS51819"/>
    </source>
</evidence>
<protein>
    <submittedName>
        <fullName evidence="2">VOC family protein</fullName>
    </submittedName>
</protein>
<dbReference type="PROSITE" id="PS51819">
    <property type="entry name" value="VOC"/>
    <property type="match status" value="1"/>
</dbReference>
<dbReference type="PANTHER" id="PTHR34109">
    <property type="entry name" value="BNAUNNG04460D PROTEIN-RELATED"/>
    <property type="match status" value="1"/>
</dbReference>
<dbReference type="CDD" id="cd07246">
    <property type="entry name" value="VOC_like"/>
    <property type="match status" value="1"/>
</dbReference>
<dbReference type="PANTHER" id="PTHR34109:SF1">
    <property type="entry name" value="VOC DOMAIN-CONTAINING PROTEIN"/>
    <property type="match status" value="1"/>
</dbReference>
<evidence type="ECO:0000313" key="3">
    <source>
        <dbReference type="Proteomes" id="UP001601444"/>
    </source>
</evidence>
<gene>
    <name evidence="2" type="ORF">ACFYTF_05885</name>
</gene>
<keyword evidence="3" id="KW-1185">Reference proteome</keyword>
<dbReference type="EMBL" id="JBIAMX010000002">
    <property type="protein sequence ID" value="MFF0542350.1"/>
    <property type="molecule type" value="Genomic_DNA"/>
</dbReference>
<dbReference type="Pfam" id="PF00903">
    <property type="entry name" value="Glyoxalase"/>
    <property type="match status" value="1"/>
</dbReference>
<evidence type="ECO:0000313" key="2">
    <source>
        <dbReference type="EMBL" id="MFF0542350.1"/>
    </source>
</evidence>
<comment type="caution">
    <text evidence="2">The sequence shown here is derived from an EMBL/GenBank/DDBJ whole genome shotgun (WGS) entry which is preliminary data.</text>
</comment>
<name>A0ABW6PIX1_9NOCA</name>
<reference evidence="2 3" key="1">
    <citation type="submission" date="2024-10" db="EMBL/GenBank/DDBJ databases">
        <title>The Natural Products Discovery Center: Release of the First 8490 Sequenced Strains for Exploring Actinobacteria Biosynthetic Diversity.</title>
        <authorList>
            <person name="Kalkreuter E."/>
            <person name="Kautsar S.A."/>
            <person name="Yang D."/>
            <person name="Bader C.D."/>
            <person name="Teijaro C.N."/>
            <person name="Fluegel L."/>
            <person name="Davis C.M."/>
            <person name="Simpson J.R."/>
            <person name="Lauterbach L."/>
            <person name="Steele A.D."/>
            <person name="Gui C."/>
            <person name="Meng S."/>
            <person name="Li G."/>
            <person name="Viehrig K."/>
            <person name="Ye F."/>
            <person name="Su P."/>
            <person name="Kiefer A.F."/>
            <person name="Nichols A."/>
            <person name="Cepeda A.J."/>
            <person name="Yan W."/>
            <person name="Fan B."/>
            <person name="Jiang Y."/>
            <person name="Adhikari A."/>
            <person name="Zheng C.-J."/>
            <person name="Schuster L."/>
            <person name="Cowan T.M."/>
            <person name="Smanski M.J."/>
            <person name="Chevrette M.G."/>
            <person name="De Carvalho L.P.S."/>
            <person name="Shen B."/>
        </authorList>
    </citation>
    <scope>NUCLEOTIDE SEQUENCE [LARGE SCALE GENOMIC DNA]</scope>
    <source>
        <strain evidence="2 3">NPDC004045</strain>
    </source>
</reference>
<proteinExistence type="predicted"/>
<dbReference type="Gene3D" id="3.30.720.120">
    <property type="match status" value="1"/>
</dbReference>
<accession>A0ABW6PIX1</accession>
<dbReference type="SUPFAM" id="SSF54593">
    <property type="entry name" value="Glyoxalase/Bleomycin resistance protein/Dihydroxybiphenyl dioxygenase"/>
    <property type="match status" value="1"/>
</dbReference>
<feature type="domain" description="VOC" evidence="1">
    <location>
        <begin position="10"/>
        <end position="135"/>
    </location>
</feature>
<dbReference type="InterPro" id="IPR004360">
    <property type="entry name" value="Glyas_Fos-R_dOase_dom"/>
</dbReference>
<dbReference type="Gene3D" id="3.30.720.110">
    <property type="match status" value="1"/>
</dbReference>
<organism evidence="2 3">
    <name type="scientific">Nocardia thailandica</name>
    <dbReference type="NCBI Taxonomy" id="257275"/>
    <lineage>
        <taxon>Bacteria</taxon>
        <taxon>Bacillati</taxon>
        <taxon>Actinomycetota</taxon>
        <taxon>Actinomycetes</taxon>
        <taxon>Mycobacteriales</taxon>
        <taxon>Nocardiaceae</taxon>
        <taxon>Nocardia</taxon>
    </lineage>
</organism>
<dbReference type="Proteomes" id="UP001601444">
    <property type="component" value="Unassembled WGS sequence"/>
</dbReference>
<sequence length="152" mass="16262">MSDVSPVPEGYPRLSPSLSIDGAAAAIDFYVSVLGATERFRMPGPDGKVAHAELAFGESLVMLGDAVPDIGYLDPRAVGGTAVTLHVYVPDADATFSAALAAGAREVSPVTDQFYGDRSGTFEDPWGHRWTVSTHVEDVSEEEMNRRMAELF</sequence>